<dbReference type="EMBL" id="BMJD01000001">
    <property type="protein sequence ID" value="GGB26785.1"/>
    <property type="molecule type" value="Genomic_DNA"/>
</dbReference>
<sequence length="194" mass="21779">MSEENTEQTVDQQTNNQAGEQQTDTTTEKVEEKVFKQEDVNNIVAKESKKATEKLLKELGIEDFENAKDGLAKFKEWQDSQKTEQEKQSEAMQELETTNNNLSNENTSLKAQISAMKQGVNAESVEDVVALAERQVSDDVTIDDAIKQIIEKYPYFGTQEEEKQQSPQIVTPGNPNGGSNKEPDPFSAKLAKYK</sequence>
<comment type="caution">
    <text evidence="2">The sequence shown here is derived from an EMBL/GenBank/DDBJ whole genome shotgun (WGS) entry which is preliminary data.</text>
</comment>
<protein>
    <recommendedName>
        <fullName evidence="4">Scaffolding protein</fullName>
    </recommendedName>
</protein>
<feature type="compositionally biased region" description="Polar residues" evidence="1">
    <location>
        <begin position="7"/>
        <end position="19"/>
    </location>
</feature>
<keyword evidence="3" id="KW-1185">Reference proteome</keyword>
<evidence type="ECO:0000313" key="2">
    <source>
        <dbReference type="EMBL" id="GGB26785.1"/>
    </source>
</evidence>
<feature type="compositionally biased region" description="Basic and acidic residues" evidence="1">
    <location>
        <begin position="76"/>
        <end position="89"/>
    </location>
</feature>
<feature type="region of interest" description="Disordered" evidence="1">
    <location>
        <begin position="76"/>
        <end position="105"/>
    </location>
</feature>
<accession>A0A9W5X3U5</accession>
<feature type="region of interest" description="Disordered" evidence="1">
    <location>
        <begin position="1"/>
        <end position="31"/>
    </location>
</feature>
<dbReference type="AlphaFoldDB" id="A0A9W5X3U5"/>
<name>A0A9W5X3U5_9BACI</name>
<reference evidence="2" key="2">
    <citation type="submission" date="2020-09" db="EMBL/GenBank/DDBJ databases">
        <authorList>
            <person name="Sun Q."/>
            <person name="Zhou Y."/>
        </authorList>
    </citation>
    <scope>NUCLEOTIDE SEQUENCE</scope>
    <source>
        <strain evidence="2">CGMCC 1.15454</strain>
    </source>
</reference>
<feature type="compositionally biased region" description="Polar residues" evidence="1">
    <location>
        <begin position="165"/>
        <end position="179"/>
    </location>
</feature>
<proteinExistence type="predicted"/>
<reference evidence="2" key="1">
    <citation type="journal article" date="2014" name="Int. J. Syst. Evol. Microbiol.">
        <title>Complete genome sequence of Corynebacterium casei LMG S-19264T (=DSM 44701T), isolated from a smear-ripened cheese.</title>
        <authorList>
            <consortium name="US DOE Joint Genome Institute (JGI-PGF)"/>
            <person name="Walter F."/>
            <person name="Albersmeier A."/>
            <person name="Kalinowski J."/>
            <person name="Ruckert C."/>
        </authorList>
    </citation>
    <scope>NUCLEOTIDE SEQUENCE</scope>
    <source>
        <strain evidence="2">CGMCC 1.15454</strain>
    </source>
</reference>
<feature type="compositionally biased region" description="Low complexity" evidence="1">
    <location>
        <begin position="94"/>
        <end position="105"/>
    </location>
</feature>
<evidence type="ECO:0000313" key="3">
    <source>
        <dbReference type="Proteomes" id="UP000621492"/>
    </source>
</evidence>
<evidence type="ECO:0000256" key="1">
    <source>
        <dbReference type="SAM" id="MobiDB-lite"/>
    </source>
</evidence>
<feature type="region of interest" description="Disordered" evidence="1">
    <location>
        <begin position="157"/>
        <end position="194"/>
    </location>
</feature>
<gene>
    <name evidence="2" type="ORF">GCM10011409_00120</name>
</gene>
<dbReference type="RefSeq" id="WP_188724499.1">
    <property type="nucleotide sequence ID" value="NZ_BMJD01000001.1"/>
</dbReference>
<evidence type="ECO:0008006" key="4">
    <source>
        <dbReference type="Google" id="ProtNLM"/>
    </source>
</evidence>
<organism evidence="2 3">
    <name type="scientific">Lentibacillus populi</name>
    <dbReference type="NCBI Taxonomy" id="1827502"/>
    <lineage>
        <taxon>Bacteria</taxon>
        <taxon>Bacillati</taxon>
        <taxon>Bacillota</taxon>
        <taxon>Bacilli</taxon>
        <taxon>Bacillales</taxon>
        <taxon>Bacillaceae</taxon>
        <taxon>Lentibacillus</taxon>
    </lineage>
</organism>
<dbReference type="Proteomes" id="UP000621492">
    <property type="component" value="Unassembled WGS sequence"/>
</dbReference>